<keyword evidence="3" id="KW-1185">Reference proteome</keyword>
<evidence type="ECO:0000259" key="1">
    <source>
        <dbReference type="PROSITE" id="PS51184"/>
    </source>
</evidence>
<dbReference type="Gene3D" id="2.60.120.650">
    <property type="entry name" value="Cupin"/>
    <property type="match status" value="1"/>
</dbReference>
<evidence type="ECO:0000313" key="3">
    <source>
        <dbReference type="Proteomes" id="UP000309061"/>
    </source>
</evidence>
<dbReference type="EMBL" id="CP046052">
    <property type="protein sequence ID" value="QGM45737.1"/>
    <property type="molecule type" value="Genomic_DNA"/>
</dbReference>
<reference evidence="2 3" key="1">
    <citation type="submission" date="2019-11" db="EMBL/GenBank/DDBJ databases">
        <title>The genome sequence of Methylocystis heyeri.</title>
        <authorList>
            <person name="Oshkin I.Y."/>
            <person name="Miroshnikov K."/>
            <person name="Dedysh S.N."/>
        </authorList>
    </citation>
    <scope>NUCLEOTIDE SEQUENCE [LARGE SCALE GENOMIC DNA]</scope>
    <source>
        <strain evidence="2 3">H2</strain>
    </source>
</reference>
<dbReference type="OrthoDB" id="7977346at2"/>
<name>A0A6B8KDI1_9HYPH</name>
<dbReference type="InterPro" id="IPR003347">
    <property type="entry name" value="JmjC_dom"/>
</dbReference>
<evidence type="ECO:0000313" key="2">
    <source>
        <dbReference type="EMBL" id="QGM45737.1"/>
    </source>
</evidence>
<organism evidence="2 3">
    <name type="scientific">Methylocystis heyeri</name>
    <dbReference type="NCBI Taxonomy" id="391905"/>
    <lineage>
        <taxon>Bacteria</taxon>
        <taxon>Pseudomonadati</taxon>
        <taxon>Pseudomonadota</taxon>
        <taxon>Alphaproteobacteria</taxon>
        <taxon>Hyphomicrobiales</taxon>
        <taxon>Methylocystaceae</taxon>
        <taxon>Methylocystis</taxon>
    </lineage>
</organism>
<dbReference type="SUPFAM" id="SSF51197">
    <property type="entry name" value="Clavaminate synthase-like"/>
    <property type="match status" value="1"/>
</dbReference>
<protein>
    <recommendedName>
        <fullName evidence="1">JmjC domain-containing protein</fullName>
    </recommendedName>
</protein>
<dbReference type="KEGG" id="mhey:H2LOC_008495"/>
<accession>A0A6B8KDI1</accession>
<gene>
    <name evidence="2" type="ORF">H2LOC_008495</name>
</gene>
<dbReference type="PROSITE" id="PS51184">
    <property type="entry name" value="JMJC"/>
    <property type="match status" value="1"/>
</dbReference>
<dbReference type="Pfam" id="PF08007">
    <property type="entry name" value="JmjC_2"/>
    <property type="match status" value="1"/>
</dbReference>
<dbReference type="Proteomes" id="UP000309061">
    <property type="component" value="Chromosome"/>
</dbReference>
<sequence length="329" mass="37158">MEFSHSAFRRQGASIFMTSVFSPWPENAAADFGRRPLKLRHNLADSPLFSDEALIRLIEATPRKNYHVNTMPCDSNDPHLWREGDMTGLSGSEVLAAVARGALWVHLQRTQETDDAYRVLLDAAFEEIERNAPGFKSFKRSMSVLVSSPRMNVAYHADVPGQSLWQVRGRKRVWIYPARAPFLPRRAIENIVLRRASDTDLPFDASFEPHAESYLMEPGDMATWPRNSPHRVVNEDCVNVSFTTEHWTRELAAGYVADYANGLLRPWCGGRDLSRETRGPVFLAKAALASGHKFIRRFADRGTPLTVDFRVAPEAERGFTDVPPYALSK</sequence>
<dbReference type="AlphaFoldDB" id="A0A6B8KDI1"/>
<feature type="domain" description="JmjC" evidence="1">
    <location>
        <begin position="121"/>
        <end position="259"/>
    </location>
</feature>
<proteinExistence type="predicted"/>